<dbReference type="OrthoDB" id="294052at2759"/>
<dbReference type="GO" id="GO:0005770">
    <property type="term" value="C:late endosome"/>
    <property type="evidence" value="ECO:0007669"/>
    <property type="project" value="TreeGrafter"/>
</dbReference>
<evidence type="ECO:0000256" key="1">
    <source>
        <dbReference type="SAM" id="MobiDB-lite"/>
    </source>
</evidence>
<feature type="region of interest" description="Disordered" evidence="1">
    <location>
        <begin position="630"/>
        <end position="650"/>
    </location>
</feature>
<proteinExistence type="predicted"/>
<reference evidence="2 3" key="1">
    <citation type="journal article" date="2015" name="Genome Biol. Evol.">
        <title>Phylogenomic analyses indicate that early fungi evolved digesting cell walls of algal ancestors of land plants.</title>
        <authorList>
            <person name="Chang Y."/>
            <person name="Wang S."/>
            <person name="Sekimoto S."/>
            <person name="Aerts A.L."/>
            <person name="Choi C."/>
            <person name="Clum A."/>
            <person name="LaButti K.M."/>
            <person name="Lindquist E.A."/>
            <person name="Yee Ngan C."/>
            <person name="Ohm R.A."/>
            <person name="Salamov A.A."/>
            <person name="Grigoriev I.V."/>
            <person name="Spatafora J.W."/>
            <person name="Berbee M.L."/>
        </authorList>
    </citation>
    <scope>NUCLEOTIDE SEQUENCE [LARGE SCALE GENOMIC DNA]</scope>
    <source>
        <strain evidence="2 3">NRRL 28638</strain>
    </source>
</reference>
<gene>
    <name evidence="2" type="ORF">CONCODRAFT_132305</name>
</gene>
<protein>
    <recommendedName>
        <fullName evidence="4">FPL domain-containing protein</fullName>
    </recommendedName>
</protein>
<dbReference type="GO" id="GO:1901096">
    <property type="term" value="P:regulation of autophagosome maturation"/>
    <property type="evidence" value="ECO:0007669"/>
    <property type="project" value="TreeGrafter"/>
</dbReference>
<organism evidence="2 3">
    <name type="scientific">Conidiobolus coronatus (strain ATCC 28846 / CBS 209.66 / NRRL 28638)</name>
    <name type="common">Delacroixia coronata</name>
    <dbReference type="NCBI Taxonomy" id="796925"/>
    <lineage>
        <taxon>Eukaryota</taxon>
        <taxon>Fungi</taxon>
        <taxon>Fungi incertae sedis</taxon>
        <taxon>Zoopagomycota</taxon>
        <taxon>Entomophthoromycotina</taxon>
        <taxon>Entomophthoromycetes</taxon>
        <taxon>Entomophthorales</taxon>
        <taxon>Ancylistaceae</taxon>
        <taxon>Conidiobolus</taxon>
    </lineage>
</organism>
<dbReference type="EMBL" id="KQ964765">
    <property type="protein sequence ID" value="KXN66110.1"/>
    <property type="molecule type" value="Genomic_DNA"/>
</dbReference>
<dbReference type="GO" id="GO:0016197">
    <property type="term" value="P:endosomal transport"/>
    <property type="evidence" value="ECO:0007669"/>
    <property type="project" value="TreeGrafter"/>
</dbReference>
<dbReference type="InterPro" id="IPR039272">
    <property type="entry name" value="CLEC16A/TT9"/>
</dbReference>
<dbReference type="GO" id="GO:0007034">
    <property type="term" value="P:vacuolar transport"/>
    <property type="evidence" value="ECO:0007669"/>
    <property type="project" value="TreeGrafter"/>
</dbReference>
<dbReference type="STRING" id="796925.A0A137NTM6"/>
<feature type="compositionally biased region" description="Acidic residues" evidence="1">
    <location>
        <begin position="631"/>
        <end position="650"/>
    </location>
</feature>
<accession>A0A137NTM6</accession>
<dbReference type="PANTHER" id="PTHR21481">
    <property type="entry name" value="PROTEIN CLEC16A"/>
    <property type="match status" value="1"/>
</dbReference>
<keyword evidence="3" id="KW-1185">Reference proteome</keyword>
<evidence type="ECO:0008006" key="4">
    <source>
        <dbReference type="Google" id="ProtNLM"/>
    </source>
</evidence>
<sequence>MELFINRIGNSPLEQLPIYFHPIQYFNNPELMIRISVKVLCLNLFQINTQSLVDLILNSEGEEFDFVNNWTRFNSETAEEYLSSITNNNETYLDPETLWFSLTDNLEFLNDILLTSTPKISNKFLKLNFQQIILPILQNSWTTKEGTKISLNELEYFKLINLILKSIKHQNMLNLVVFTLFYNELKTNMEDNAKVSETYFIDSKDDDLKELLNLTESEIEKSENLNPIYANNPTLITYITSQTPTESTTPLLIQIFNLLNLLVATYSKDINLKLLLKINLSPSRLTKDLLVAKLGINNNKEFNDYMNSNVKDKAWLVGLLEVNNNEAKKDDKDNTSSGSSCYWANLVFYNPELFNTLLNWLQNPLLLTYPKLSKIIKNLIIDLTYFPGIKYCLTKSDGLNLLDLFNSNKSTLAKNIPNLILKPLIWMAYFNYFKELEDNSTLTQNLLNSTSFPVESYLTSYSKLANDHLELLVQKLGKLTIPLKSTKHPTTNSEIIHLKKSTSKEYFSIGIRIPQNYPIIENLTLIPSKLPLLNFYKLQTTKFLKTQTLKLEYSFNLLELEFLPYLPENSSDKTLLIKNLSDGAGFNLIFLDFKECEYCRNLMFQKQLEVIEKVEKKLIRMMKLDLSTKLEDDEEDEDEDFDNGEDGDEVNIYEEFMQQ</sequence>
<dbReference type="GO" id="GO:0005794">
    <property type="term" value="C:Golgi apparatus"/>
    <property type="evidence" value="ECO:0007669"/>
    <property type="project" value="TreeGrafter"/>
</dbReference>
<name>A0A137NTM6_CONC2</name>
<dbReference type="Proteomes" id="UP000070444">
    <property type="component" value="Unassembled WGS sequence"/>
</dbReference>
<dbReference type="AlphaFoldDB" id="A0A137NTM6"/>
<evidence type="ECO:0000313" key="2">
    <source>
        <dbReference type="EMBL" id="KXN66110.1"/>
    </source>
</evidence>
<dbReference type="PANTHER" id="PTHR21481:SF0">
    <property type="entry name" value="PROTEIN CLEC16A"/>
    <property type="match status" value="1"/>
</dbReference>
<evidence type="ECO:0000313" key="3">
    <source>
        <dbReference type="Proteomes" id="UP000070444"/>
    </source>
</evidence>